<keyword evidence="3" id="KW-1185">Reference proteome</keyword>
<evidence type="ECO:0000313" key="3">
    <source>
        <dbReference type="Proteomes" id="UP000008867"/>
    </source>
</evidence>
<sequence>MAVSVSHPRFQIKFSSLDDVPTFPDYGIGSSEGLTFRRGRHIIDARPKVIYRPPPPSLIAIEANDEQRDSCMDLDEDEDESAASANLIGLDVSLQLEMRPKAQDEEQRENLPVSNSAPRGILKRPNEARNRVSGTVPRRVRFADGTKFPSTYTGAPSTPRHPSTIAEAEDVEMVAVKQEDDESEFARLKGSSSRPCSSMFLGTIKTEPEPQGFANETIRSSPIPSPQSRTATPEDASGNIPSIVVTAATDPEPSIASESENEAECRPDVPVTLPQLLSTTRKYVDKCLTFAHIPTHELFLHLRGVAYFLLQSSGAKVFLRPVQKGDQETLKRLRDTLKNVLELTAIVKLEPSAVSDEMWKKSRAKCVRRFDSILKLVDRARCVSNSQLRIDGPPSLVPAVKKEEEEEGGCLAATTNTFVAVERS</sequence>
<feature type="compositionally biased region" description="Low complexity" evidence="1">
    <location>
        <begin position="218"/>
        <end position="229"/>
    </location>
</feature>
<dbReference type="EMBL" id="FQ311430">
    <property type="protein sequence ID" value="CBQ67380.1"/>
    <property type="molecule type" value="Genomic_DNA"/>
</dbReference>
<evidence type="ECO:0000256" key="1">
    <source>
        <dbReference type="SAM" id="MobiDB-lite"/>
    </source>
</evidence>
<dbReference type="VEuPathDB" id="FungiDB:sr06445"/>
<dbReference type="AlphaFoldDB" id="E6ZLR4"/>
<dbReference type="OrthoDB" id="2556350at2759"/>
<organism evidence="2 3">
    <name type="scientific">Sporisorium reilianum (strain SRZ2)</name>
    <name type="common">Maize head smut fungus</name>
    <dbReference type="NCBI Taxonomy" id="999809"/>
    <lineage>
        <taxon>Eukaryota</taxon>
        <taxon>Fungi</taxon>
        <taxon>Dikarya</taxon>
        <taxon>Basidiomycota</taxon>
        <taxon>Ustilaginomycotina</taxon>
        <taxon>Ustilaginomycetes</taxon>
        <taxon>Ustilaginales</taxon>
        <taxon>Ustilaginaceae</taxon>
        <taxon>Sporisorium</taxon>
    </lineage>
</organism>
<gene>
    <name evidence="2" type="ORF">sr06445</name>
</gene>
<feature type="region of interest" description="Disordered" evidence="1">
    <location>
        <begin position="207"/>
        <end position="238"/>
    </location>
</feature>
<proteinExistence type="predicted"/>
<accession>E6ZLR4</accession>
<protein>
    <submittedName>
        <fullName evidence="2">Uncharacterized protein</fullName>
    </submittedName>
</protein>
<name>E6ZLR4_SPORE</name>
<evidence type="ECO:0000313" key="2">
    <source>
        <dbReference type="EMBL" id="CBQ67380.1"/>
    </source>
</evidence>
<feature type="region of interest" description="Disordered" evidence="1">
    <location>
        <begin position="101"/>
        <end position="136"/>
    </location>
</feature>
<reference evidence="2 3" key="1">
    <citation type="journal article" date="2010" name="Science">
        <title>Pathogenicity determinants in smut fungi revealed by genome comparison.</title>
        <authorList>
            <person name="Schirawski J."/>
            <person name="Mannhaupt G."/>
            <person name="Muench K."/>
            <person name="Brefort T."/>
            <person name="Schipper K."/>
            <person name="Doehlemann G."/>
            <person name="Di Stasio M."/>
            <person name="Roessel N."/>
            <person name="Mendoza-Mendoza A."/>
            <person name="Pester D."/>
            <person name="Mueller O."/>
            <person name="Winterberg B."/>
            <person name="Meyer E."/>
            <person name="Ghareeb H."/>
            <person name="Wollenberg T."/>
            <person name="Muensterkoetter M."/>
            <person name="Wong P."/>
            <person name="Walter M."/>
            <person name="Stukenbrock E."/>
            <person name="Gueldener U."/>
            <person name="Kahmann R."/>
        </authorList>
    </citation>
    <scope>NUCLEOTIDE SEQUENCE [LARGE SCALE GENOMIC DNA]</scope>
    <source>
        <strain evidence="3">SRZ2</strain>
    </source>
</reference>
<dbReference type="eggNOG" id="ENOG502RE6D">
    <property type="taxonomic scope" value="Eukaryota"/>
</dbReference>
<dbReference type="HOGENOM" id="CLU_647542_0_0_1"/>
<dbReference type="Proteomes" id="UP000008867">
    <property type="component" value="Chromosome 1"/>
</dbReference>